<dbReference type="EMBL" id="WTYH01000001">
    <property type="protein sequence ID" value="MXO93872.1"/>
    <property type="molecule type" value="Genomic_DNA"/>
</dbReference>
<dbReference type="InterPro" id="IPR025388">
    <property type="entry name" value="Alginate_export_dom"/>
</dbReference>
<feature type="chain" id="PRO_5032370242" evidence="1">
    <location>
        <begin position="23"/>
        <end position="460"/>
    </location>
</feature>
<dbReference type="Proteomes" id="UP000460626">
    <property type="component" value="Unassembled WGS sequence"/>
</dbReference>
<evidence type="ECO:0000259" key="2">
    <source>
        <dbReference type="Pfam" id="PF13372"/>
    </source>
</evidence>
<dbReference type="Gene3D" id="2.40.160.100">
    <property type="match status" value="1"/>
</dbReference>
<proteinExistence type="predicted"/>
<keyword evidence="1" id="KW-0732">Signal</keyword>
<protein>
    <submittedName>
        <fullName evidence="3">Alginate export family protein</fullName>
    </submittedName>
</protein>
<feature type="signal peptide" evidence="1">
    <location>
        <begin position="1"/>
        <end position="22"/>
    </location>
</feature>
<comment type="caution">
    <text evidence="3">The sequence shown here is derived from an EMBL/GenBank/DDBJ whole genome shotgun (WGS) entry which is preliminary data.</text>
</comment>
<reference evidence="3 4" key="1">
    <citation type="submission" date="2019-12" db="EMBL/GenBank/DDBJ databases">
        <title>Genomic-based taxomic classification of the family Erythrobacteraceae.</title>
        <authorList>
            <person name="Xu L."/>
        </authorList>
    </citation>
    <scope>NUCLEOTIDE SEQUENCE [LARGE SCALE GENOMIC DNA]</scope>
    <source>
        <strain evidence="3 4">RC4-10-4</strain>
    </source>
</reference>
<feature type="domain" description="Alginate export" evidence="2">
    <location>
        <begin position="44"/>
        <end position="443"/>
    </location>
</feature>
<sequence>MLERFAGMTVLALFIATSPACAQEADTDAPFNLQDAIGSPEGLTISGSARIRYEVLGNQFRPGLDENDDLVTMRFTLAAEYDAGPVRIGGELFDARAYGGDEGSSVNNGDVNALELVQAYVGADLGDVLGEGSTTSLTAGRFTMDLGSRRLVGRNNFRNATNAFTGVRLDVAGTDSRSVTAFYTFPQQRLPADKAGVLDNEVRWDHEGDDLVFWGLFGTTPVAGHTLEAYVYGLDEDDRGSVSTRDRQLTTPGFRFLRAPRAGHLDYQIEYAYQFGERSVTTAAGSPVQDVSAHFLHLDAGYRLDVPWQPRIAAVWDYATGDGTGGDFGRFDSLYGPRRSDYGPTGIYGPLGRNNLSAIGMDFEFKPSARLDGFVKYRAAFLDSATDSFANTGVRDASGLSGTFGGNQLEGRLRYWFVPDFLRLDTGASVLINGRFLSDAPNANGFGDPVYGYVDLTATF</sequence>
<evidence type="ECO:0000256" key="1">
    <source>
        <dbReference type="SAM" id="SignalP"/>
    </source>
</evidence>
<dbReference type="AlphaFoldDB" id="A0A845A376"/>
<evidence type="ECO:0000313" key="3">
    <source>
        <dbReference type="EMBL" id="MXO93872.1"/>
    </source>
</evidence>
<keyword evidence="4" id="KW-1185">Reference proteome</keyword>
<dbReference type="RefSeq" id="WP_131453159.1">
    <property type="nucleotide sequence ID" value="NZ_BMJK01000001.1"/>
</dbReference>
<dbReference type="Pfam" id="PF13372">
    <property type="entry name" value="Alginate_exp"/>
    <property type="match status" value="1"/>
</dbReference>
<evidence type="ECO:0000313" key="4">
    <source>
        <dbReference type="Proteomes" id="UP000460626"/>
    </source>
</evidence>
<name>A0A845A376_9SPHN</name>
<gene>
    <name evidence="3" type="ORF">GRI62_09650</name>
</gene>
<dbReference type="InterPro" id="IPR053728">
    <property type="entry name" value="Alginate_Permeability_Chnl"/>
</dbReference>
<accession>A0A845A376</accession>
<organism evidence="3 4">
    <name type="scientific">Aurantiacibacter arachoides</name>
    <dbReference type="NCBI Taxonomy" id="1850444"/>
    <lineage>
        <taxon>Bacteria</taxon>
        <taxon>Pseudomonadati</taxon>
        <taxon>Pseudomonadota</taxon>
        <taxon>Alphaproteobacteria</taxon>
        <taxon>Sphingomonadales</taxon>
        <taxon>Erythrobacteraceae</taxon>
        <taxon>Aurantiacibacter</taxon>
    </lineage>
</organism>